<dbReference type="EMBL" id="CADCVI010000110">
    <property type="protein sequence ID" value="CAA9468829.1"/>
    <property type="molecule type" value="Genomic_DNA"/>
</dbReference>
<proteinExistence type="predicted"/>
<organism evidence="2">
    <name type="scientific">uncultured Rubrobacteraceae bacterium</name>
    <dbReference type="NCBI Taxonomy" id="349277"/>
    <lineage>
        <taxon>Bacteria</taxon>
        <taxon>Bacillati</taxon>
        <taxon>Actinomycetota</taxon>
        <taxon>Rubrobacteria</taxon>
        <taxon>Rubrobacterales</taxon>
        <taxon>Rubrobacteraceae</taxon>
        <taxon>environmental samples</taxon>
    </lineage>
</organism>
<accession>A0A6J4RAJ9</accession>
<keyword evidence="1" id="KW-1133">Transmembrane helix</keyword>
<dbReference type="AlphaFoldDB" id="A0A6J4RAJ9"/>
<evidence type="ECO:0000256" key="1">
    <source>
        <dbReference type="SAM" id="Phobius"/>
    </source>
</evidence>
<name>A0A6J4RAJ9_9ACTN</name>
<evidence type="ECO:0000313" key="2">
    <source>
        <dbReference type="EMBL" id="CAA9468829.1"/>
    </source>
</evidence>
<feature type="transmembrane region" description="Helical" evidence="1">
    <location>
        <begin position="27"/>
        <end position="49"/>
    </location>
</feature>
<keyword evidence="1" id="KW-0472">Membrane</keyword>
<protein>
    <submittedName>
        <fullName evidence="2">Uncharacterized protein</fullName>
    </submittedName>
</protein>
<keyword evidence="1" id="KW-0812">Transmembrane</keyword>
<gene>
    <name evidence="2" type="ORF">AVDCRST_MAG25-1845</name>
</gene>
<reference evidence="2" key="1">
    <citation type="submission" date="2020-02" db="EMBL/GenBank/DDBJ databases">
        <authorList>
            <person name="Meier V. D."/>
        </authorList>
    </citation>
    <scope>NUCLEOTIDE SEQUENCE</scope>
    <source>
        <strain evidence="2">AVDCRST_MAG25</strain>
    </source>
</reference>
<sequence length="50" mass="4929">MALFGAMGGLVVSAALLVFGLRVDDRWIALCGGASSAVFMAAVALIGGAM</sequence>